<organism evidence="1 2">
    <name type="scientific">Rhabditophanes sp. KR3021</name>
    <dbReference type="NCBI Taxonomy" id="114890"/>
    <lineage>
        <taxon>Eukaryota</taxon>
        <taxon>Metazoa</taxon>
        <taxon>Ecdysozoa</taxon>
        <taxon>Nematoda</taxon>
        <taxon>Chromadorea</taxon>
        <taxon>Rhabditida</taxon>
        <taxon>Tylenchina</taxon>
        <taxon>Panagrolaimomorpha</taxon>
        <taxon>Strongyloidoidea</taxon>
        <taxon>Alloionematidae</taxon>
        <taxon>Rhabditophanes</taxon>
    </lineage>
</organism>
<sequence>MVQDNATTFCQHQVKVDFLVQLQNFLNVARRDTEIFFQDKLAFFKKYIQDFGVDECYTKISNRNTIIDPINDKLNIALEFNSIASQHMRLGKLSLILQLRIISGQYPEALK</sequence>
<evidence type="ECO:0000313" key="1">
    <source>
        <dbReference type="Proteomes" id="UP000095286"/>
    </source>
</evidence>
<proteinExistence type="predicted"/>
<dbReference type="WBParaSite" id="RSKR_0000120300.1">
    <property type="protein sequence ID" value="RSKR_0000120300.1"/>
    <property type="gene ID" value="RSKR_0000120300"/>
</dbReference>
<reference evidence="2" key="1">
    <citation type="submission" date="2016-11" db="UniProtKB">
        <authorList>
            <consortium name="WormBaseParasite"/>
        </authorList>
    </citation>
    <scope>IDENTIFICATION</scope>
    <source>
        <strain evidence="2">KR3021</strain>
    </source>
</reference>
<evidence type="ECO:0000313" key="2">
    <source>
        <dbReference type="WBParaSite" id="RSKR_0000120300.1"/>
    </source>
</evidence>
<dbReference type="Proteomes" id="UP000095286">
    <property type="component" value="Unplaced"/>
</dbReference>
<protein>
    <submittedName>
        <fullName evidence="2">HipN domain-containing protein</fullName>
    </submittedName>
</protein>
<accession>A0AC35TJB9</accession>
<name>A0AC35TJB9_9BILA</name>